<evidence type="ECO:0000313" key="2">
    <source>
        <dbReference type="EMBL" id="MFD1045697.1"/>
    </source>
</evidence>
<reference evidence="3" key="1">
    <citation type="journal article" date="2019" name="Int. J. Syst. Evol. Microbiol.">
        <title>The Global Catalogue of Microorganisms (GCM) 10K type strain sequencing project: providing services to taxonomists for standard genome sequencing and annotation.</title>
        <authorList>
            <consortium name="The Broad Institute Genomics Platform"/>
            <consortium name="The Broad Institute Genome Sequencing Center for Infectious Disease"/>
            <person name="Wu L."/>
            <person name="Ma J."/>
        </authorList>
    </citation>
    <scope>NUCLEOTIDE SEQUENCE [LARGE SCALE GENOMIC DNA]</scope>
    <source>
        <strain evidence="3">JCM 31486</strain>
    </source>
</reference>
<keyword evidence="3" id="KW-1185">Reference proteome</keyword>
<evidence type="ECO:0000313" key="3">
    <source>
        <dbReference type="Proteomes" id="UP001597045"/>
    </source>
</evidence>
<name>A0ABW3M717_9PSEU</name>
<dbReference type="Proteomes" id="UP001597045">
    <property type="component" value="Unassembled WGS sequence"/>
</dbReference>
<feature type="domain" description="Carrier" evidence="1">
    <location>
        <begin position="7"/>
        <end position="82"/>
    </location>
</feature>
<protein>
    <submittedName>
        <fullName evidence="2">Acyl carrier protein</fullName>
    </submittedName>
</protein>
<dbReference type="EMBL" id="JBHTIS010000383">
    <property type="protein sequence ID" value="MFD1045697.1"/>
    <property type="molecule type" value="Genomic_DNA"/>
</dbReference>
<dbReference type="InterPro" id="IPR009081">
    <property type="entry name" value="PP-bd_ACP"/>
</dbReference>
<dbReference type="Gene3D" id="1.10.1200.10">
    <property type="entry name" value="ACP-like"/>
    <property type="match status" value="1"/>
</dbReference>
<sequence length="85" mass="9461">MTTAVDTARMTRIKEIVCDILELEEDEVTETSLFSEDHDADSLRAIEILASLEKAFGVVIDQAELTRMVNLAGVYEVVTESIEAR</sequence>
<organism evidence="2 3">
    <name type="scientific">Kibdelosporangium lantanae</name>
    <dbReference type="NCBI Taxonomy" id="1497396"/>
    <lineage>
        <taxon>Bacteria</taxon>
        <taxon>Bacillati</taxon>
        <taxon>Actinomycetota</taxon>
        <taxon>Actinomycetes</taxon>
        <taxon>Pseudonocardiales</taxon>
        <taxon>Pseudonocardiaceae</taxon>
        <taxon>Kibdelosporangium</taxon>
    </lineage>
</organism>
<comment type="caution">
    <text evidence="2">The sequence shown here is derived from an EMBL/GenBank/DDBJ whole genome shotgun (WGS) entry which is preliminary data.</text>
</comment>
<dbReference type="SUPFAM" id="SSF47336">
    <property type="entry name" value="ACP-like"/>
    <property type="match status" value="1"/>
</dbReference>
<dbReference type="PROSITE" id="PS50075">
    <property type="entry name" value="CARRIER"/>
    <property type="match status" value="1"/>
</dbReference>
<gene>
    <name evidence="2" type="ORF">ACFQ1S_09025</name>
</gene>
<dbReference type="Pfam" id="PF00550">
    <property type="entry name" value="PP-binding"/>
    <property type="match status" value="1"/>
</dbReference>
<accession>A0ABW3M717</accession>
<dbReference type="InterPro" id="IPR036736">
    <property type="entry name" value="ACP-like_sf"/>
</dbReference>
<evidence type="ECO:0000259" key="1">
    <source>
        <dbReference type="PROSITE" id="PS50075"/>
    </source>
</evidence>
<proteinExistence type="predicted"/>